<feature type="compositionally biased region" description="Basic and acidic residues" evidence="1">
    <location>
        <begin position="502"/>
        <end position="531"/>
    </location>
</feature>
<dbReference type="AlphaFoldDB" id="F4RIF3"/>
<sequence>MTERTSRKKTTTGDKEVENNLSVNTQGEQSKTPANNQSNQGSVKNPGLSQNQGDLEKSKNLGSSSLTQDQRDLDQSKNLGSVGKTTELNDSQEHVDKSNSSVLKSLEKTTNNDNVIIGSNPIIIEDLADDQGSDNSSDLVNANLLDVNNAFKQIPVRKSTPKKIKPKSVILEKVGSDSQLVNQAYLNTLKSIPENVQNADETWIVGDSVIISANNEFDNNIDLTDKNAVLKKAMELTMSGDSQGATKYLKVYEVLGHLDIIVQRPSSKRATSANPLLNENQVEARADGGIFENGMWFFPDRTTNYQNHSYTAFFNRNIKELRYPIPLTIFDKDWQNKAMGYHAKKKVKSIEGELKNKSCTGLPYADEWLLDYGNWSIHYNGYINALRNVGEFTRFVDWSLAHKYWRRNVTKHPEAENPYVEGGERYGWDPATSKPPKKFEKSNQYQNKTSFQNKQPYQKWNNQTTSGSGPSGYGEGSSLINKPFEKKKSQGGYFGNDFDEDYKEKKAAEAPKNKQPEKFFPRSDYKKDFYL</sequence>
<dbReference type="VEuPathDB" id="FungiDB:MELLADRAFT_105502"/>
<dbReference type="InParanoid" id="F4RIF3"/>
<evidence type="ECO:0000256" key="1">
    <source>
        <dbReference type="SAM" id="MobiDB-lite"/>
    </source>
</evidence>
<feature type="region of interest" description="Disordered" evidence="1">
    <location>
        <begin position="1"/>
        <end position="101"/>
    </location>
</feature>
<dbReference type="KEGG" id="mlr:MELLADRAFT_105502"/>
<keyword evidence="3" id="KW-1185">Reference proteome</keyword>
<feature type="compositionally biased region" description="Polar residues" evidence="1">
    <location>
        <begin position="19"/>
        <end position="53"/>
    </location>
</feature>
<feature type="compositionally biased region" description="Polar residues" evidence="1">
    <location>
        <begin position="442"/>
        <end position="465"/>
    </location>
</feature>
<evidence type="ECO:0000313" key="3">
    <source>
        <dbReference type="Proteomes" id="UP000001072"/>
    </source>
</evidence>
<dbReference type="EMBL" id="GL883103">
    <property type="protein sequence ID" value="EGG07555.1"/>
    <property type="molecule type" value="Genomic_DNA"/>
</dbReference>
<dbReference type="GeneID" id="18922626"/>
<dbReference type="RefSeq" id="XP_007408887.1">
    <property type="nucleotide sequence ID" value="XM_007408825.1"/>
</dbReference>
<reference evidence="3" key="1">
    <citation type="journal article" date="2011" name="Proc. Natl. Acad. Sci. U.S.A.">
        <title>Obligate biotrophy features unraveled by the genomic analysis of rust fungi.</title>
        <authorList>
            <person name="Duplessis S."/>
            <person name="Cuomo C.A."/>
            <person name="Lin Y.-C."/>
            <person name="Aerts A."/>
            <person name="Tisserant E."/>
            <person name="Veneault-Fourrey C."/>
            <person name="Joly D.L."/>
            <person name="Hacquard S."/>
            <person name="Amselem J."/>
            <person name="Cantarel B.L."/>
            <person name="Chiu R."/>
            <person name="Coutinho P.M."/>
            <person name="Feau N."/>
            <person name="Field M."/>
            <person name="Frey P."/>
            <person name="Gelhaye E."/>
            <person name="Goldberg J."/>
            <person name="Grabherr M.G."/>
            <person name="Kodira C.D."/>
            <person name="Kohler A."/>
            <person name="Kuees U."/>
            <person name="Lindquist E.A."/>
            <person name="Lucas S.M."/>
            <person name="Mago R."/>
            <person name="Mauceli E."/>
            <person name="Morin E."/>
            <person name="Murat C."/>
            <person name="Pangilinan J.L."/>
            <person name="Park R."/>
            <person name="Pearson M."/>
            <person name="Quesneville H."/>
            <person name="Rouhier N."/>
            <person name="Sakthikumar S."/>
            <person name="Salamov A.A."/>
            <person name="Schmutz J."/>
            <person name="Selles B."/>
            <person name="Shapiro H."/>
            <person name="Tanguay P."/>
            <person name="Tuskan G.A."/>
            <person name="Henrissat B."/>
            <person name="Van de Peer Y."/>
            <person name="Rouze P."/>
            <person name="Ellis J.G."/>
            <person name="Dodds P.N."/>
            <person name="Schein J.E."/>
            <person name="Zhong S."/>
            <person name="Hamelin R.C."/>
            <person name="Grigoriev I.V."/>
            <person name="Szabo L.J."/>
            <person name="Martin F."/>
        </authorList>
    </citation>
    <scope>NUCLEOTIDE SEQUENCE [LARGE SCALE GENOMIC DNA]</scope>
    <source>
        <strain evidence="3">98AG31 / pathotype 3-4-7</strain>
    </source>
</reference>
<feature type="compositionally biased region" description="Basic and acidic residues" evidence="1">
    <location>
        <begin position="1"/>
        <end position="18"/>
    </location>
</feature>
<proteinExistence type="predicted"/>
<evidence type="ECO:0000313" key="2">
    <source>
        <dbReference type="EMBL" id="EGG07555.1"/>
    </source>
</evidence>
<feature type="compositionally biased region" description="Polar residues" evidence="1">
    <location>
        <begin position="76"/>
        <end position="89"/>
    </location>
</feature>
<name>F4RIF3_MELLP</name>
<organism evidence="3">
    <name type="scientific">Melampsora larici-populina (strain 98AG31 / pathotype 3-4-7)</name>
    <name type="common">Poplar leaf rust fungus</name>
    <dbReference type="NCBI Taxonomy" id="747676"/>
    <lineage>
        <taxon>Eukaryota</taxon>
        <taxon>Fungi</taxon>
        <taxon>Dikarya</taxon>
        <taxon>Basidiomycota</taxon>
        <taxon>Pucciniomycotina</taxon>
        <taxon>Pucciniomycetes</taxon>
        <taxon>Pucciniales</taxon>
        <taxon>Melampsoraceae</taxon>
        <taxon>Melampsora</taxon>
    </lineage>
</organism>
<feature type="region of interest" description="Disordered" evidence="1">
    <location>
        <begin position="415"/>
        <end position="531"/>
    </location>
</feature>
<accession>F4RIF3</accession>
<protein>
    <submittedName>
        <fullName evidence="2">Uncharacterized protein</fullName>
    </submittedName>
</protein>
<gene>
    <name evidence="2" type="ORF">MELLADRAFT_105502</name>
</gene>
<dbReference type="HOGENOM" id="CLU_039647_0_0_1"/>
<dbReference type="Proteomes" id="UP000001072">
    <property type="component" value="Unassembled WGS sequence"/>
</dbReference>